<protein>
    <submittedName>
        <fullName evidence="2">Uncharacterized protein</fullName>
    </submittedName>
</protein>
<sequence>MPAAAVIAPAHGAHRRTLLGAAGKTEGLSFSGGDGAGASAALHLLHAGITCAAVLGLKLYRSRPRRPVPPALAGPGAHSAESQLAAAQAELASKEEQLRALQEEVTTRRFSQEQGEEVAELRSRLRAAQGELLAAGQRCTEATERMARTACDLAVTEAELRAQRLQLQDMKSRLETTEGELGLTRSQNLTMQREMAGLRRQLREAGGQLEGHMAQRAARSHACWEGGHVDEPEVLEAGWD</sequence>
<gene>
    <name evidence="2" type="ORF">TSOC_009109</name>
</gene>
<feature type="coiled-coil region" evidence="1">
    <location>
        <begin position="77"/>
        <end position="180"/>
    </location>
</feature>
<dbReference type="AlphaFoldDB" id="A0A2J7ZWX8"/>
<evidence type="ECO:0000256" key="1">
    <source>
        <dbReference type="SAM" id="Coils"/>
    </source>
</evidence>
<comment type="caution">
    <text evidence="2">The sequence shown here is derived from an EMBL/GenBank/DDBJ whole genome shotgun (WGS) entry which is preliminary data.</text>
</comment>
<keyword evidence="1" id="KW-0175">Coiled coil</keyword>
<proteinExistence type="predicted"/>
<dbReference type="EMBL" id="PGGS01000361">
    <property type="protein sequence ID" value="PNH04769.1"/>
    <property type="molecule type" value="Genomic_DNA"/>
</dbReference>
<name>A0A2J7ZWX8_9CHLO</name>
<evidence type="ECO:0000313" key="2">
    <source>
        <dbReference type="EMBL" id="PNH04769.1"/>
    </source>
</evidence>
<accession>A0A2J7ZWX8</accession>
<reference evidence="2 3" key="1">
    <citation type="journal article" date="2017" name="Mol. Biol. Evol.">
        <title>The 4-celled Tetrabaena socialis nuclear genome reveals the essential components for genetic control of cell number at the origin of multicellularity in the volvocine lineage.</title>
        <authorList>
            <person name="Featherston J."/>
            <person name="Arakaki Y."/>
            <person name="Hanschen E.R."/>
            <person name="Ferris P.J."/>
            <person name="Michod R.E."/>
            <person name="Olson B.J.S.C."/>
            <person name="Nozaki H."/>
            <person name="Durand P.M."/>
        </authorList>
    </citation>
    <scope>NUCLEOTIDE SEQUENCE [LARGE SCALE GENOMIC DNA]</scope>
    <source>
        <strain evidence="2 3">NIES-571</strain>
    </source>
</reference>
<evidence type="ECO:0000313" key="3">
    <source>
        <dbReference type="Proteomes" id="UP000236333"/>
    </source>
</evidence>
<keyword evidence="3" id="KW-1185">Reference proteome</keyword>
<dbReference type="Proteomes" id="UP000236333">
    <property type="component" value="Unassembled WGS sequence"/>
</dbReference>
<dbReference type="OrthoDB" id="541659at2759"/>
<organism evidence="2 3">
    <name type="scientific">Tetrabaena socialis</name>
    <dbReference type="NCBI Taxonomy" id="47790"/>
    <lineage>
        <taxon>Eukaryota</taxon>
        <taxon>Viridiplantae</taxon>
        <taxon>Chlorophyta</taxon>
        <taxon>core chlorophytes</taxon>
        <taxon>Chlorophyceae</taxon>
        <taxon>CS clade</taxon>
        <taxon>Chlamydomonadales</taxon>
        <taxon>Tetrabaenaceae</taxon>
        <taxon>Tetrabaena</taxon>
    </lineage>
</organism>